<dbReference type="AlphaFoldDB" id="X1RTE9"/>
<organism evidence="1">
    <name type="scientific">marine sediment metagenome</name>
    <dbReference type="NCBI Taxonomy" id="412755"/>
    <lineage>
        <taxon>unclassified sequences</taxon>
        <taxon>metagenomes</taxon>
        <taxon>ecological metagenomes</taxon>
    </lineage>
</organism>
<dbReference type="EMBL" id="BARV01035779">
    <property type="protein sequence ID" value="GAI58789.1"/>
    <property type="molecule type" value="Genomic_DNA"/>
</dbReference>
<name>X1RTE9_9ZZZZ</name>
<sequence length="182" mass="20521">LADVRHDHEYHSIRSLVQPDDQEVRDIARVLVQAPDFLSTAQEFVNSFTTYGSEVGDFWGMPRETLEKRTGVDCDCTSILLTSILRNYIPPDQVYCAFGLWAMGGKTDGHMWIVTKGEGGEDRILESTAPPRKSLRGKYVIYGMFNDCYAFSTDIGLKEFDLKTVELAFTTMSMASGWIPNM</sequence>
<evidence type="ECO:0000313" key="1">
    <source>
        <dbReference type="EMBL" id="GAI58789.1"/>
    </source>
</evidence>
<feature type="non-terminal residue" evidence="1">
    <location>
        <position position="1"/>
    </location>
</feature>
<accession>X1RTE9</accession>
<evidence type="ECO:0008006" key="2">
    <source>
        <dbReference type="Google" id="ProtNLM"/>
    </source>
</evidence>
<reference evidence="1" key="1">
    <citation type="journal article" date="2014" name="Front. Microbiol.">
        <title>High frequency of phylogenetically diverse reductive dehalogenase-homologous genes in deep subseafloor sedimentary metagenomes.</title>
        <authorList>
            <person name="Kawai M."/>
            <person name="Futagami T."/>
            <person name="Toyoda A."/>
            <person name="Takaki Y."/>
            <person name="Nishi S."/>
            <person name="Hori S."/>
            <person name="Arai W."/>
            <person name="Tsubouchi T."/>
            <person name="Morono Y."/>
            <person name="Uchiyama I."/>
            <person name="Ito T."/>
            <person name="Fujiyama A."/>
            <person name="Inagaki F."/>
            <person name="Takami H."/>
        </authorList>
    </citation>
    <scope>NUCLEOTIDE SEQUENCE</scope>
    <source>
        <strain evidence="1">Expedition CK06-06</strain>
    </source>
</reference>
<gene>
    <name evidence="1" type="ORF">S06H3_55764</name>
</gene>
<proteinExistence type="predicted"/>
<protein>
    <recommendedName>
        <fullName evidence="2">Transglutaminase-like domain-containing protein</fullName>
    </recommendedName>
</protein>
<dbReference type="Gene3D" id="3.10.620.30">
    <property type="match status" value="1"/>
</dbReference>
<comment type="caution">
    <text evidence="1">The sequence shown here is derived from an EMBL/GenBank/DDBJ whole genome shotgun (WGS) entry which is preliminary data.</text>
</comment>